<gene>
    <name evidence="1" type="ORF">H6A01_10465</name>
</gene>
<sequence>MYDNQVPANEEQVSPFFTCLVLCQYLVQPKMKISPLHQLASDLECLQRALYNRSNSSGERKLQWLCVLTVL</sequence>
<dbReference type="EMBL" id="JACJLA010000040">
    <property type="protein sequence ID" value="MBM6913728.1"/>
    <property type="molecule type" value="Genomic_DNA"/>
</dbReference>
<evidence type="ECO:0000313" key="2">
    <source>
        <dbReference type="Proteomes" id="UP000707138"/>
    </source>
</evidence>
<proteinExistence type="predicted"/>
<keyword evidence="2" id="KW-1185">Reference proteome</keyword>
<dbReference type="RefSeq" id="WP_205088564.1">
    <property type="nucleotide sequence ID" value="NZ_JACJLA010000040.1"/>
</dbReference>
<organism evidence="1 2">
    <name type="scientific">Veillonella magna</name>
    <dbReference type="NCBI Taxonomy" id="464322"/>
    <lineage>
        <taxon>Bacteria</taxon>
        <taxon>Bacillati</taxon>
        <taxon>Bacillota</taxon>
        <taxon>Negativicutes</taxon>
        <taxon>Veillonellales</taxon>
        <taxon>Veillonellaceae</taxon>
        <taxon>Veillonella</taxon>
    </lineage>
</organism>
<reference evidence="1 2" key="1">
    <citation type="journal article" date="2021" name="Sci. Rep.">
        <title>The distribution of antibiotic resistance genes in chicken gut microbiota commensals.</title>
        <authorList>
            <person name="Juricova H."/>
            <person name="Matiasovicova J."/>
            <person name="Kubasova T."/>
            <person name="Cejkova D."/>
            <person name="Rychlik I."/>
        </authorList>
    </citation>
    <scope>NUCLEOTIDE SEQUENCE [LARGE SCALE GENOMIC DNA]</scope>
    <source>
        <strain evidence="1 2">An537</strain>
    </source>
</reference>
<protein>
    <submittedName>
        <fullName evidence="1">Uncharacterized protein</fullName>
    </submittedName>
</protein>
<accession>A0ABS2GK01</accession>
<dbReference type="Proteomes" id="UP000707138">
    <property type="component" value="Unassembled WGS sequence"/>
</dbReference>
<name>A0ABS2GK01_9FIRM</name>
<evidence type="ECO:0000313" key="1">
    <source>
        <dbReference type="EMBL" id="MBM6913728.1"/>
    </source>
</evidence>
<comment type="caution">
    <text evidence="1">The sequence shown here is derived from an EMBL/GenBank/DDBJ whole genome shotgun (WGS) entry which is preliminary data.</text>
</comment>